<comment type="caution">
    <text evidence="3">The sequence shown here is derived from an EMBL/GenBank/DDBJ whole genome shotgun (WGS) entry which is preliminary data.</text>
</comment>
<dbReference type="EMBL" id="JARQZJ010000031">
    <property type="protein sequence ID" value="KAK9874158.1"/>
    <property type="molecule type" value="Genomic_DNA"/>
</dbReference>
<dbReference type="InterPro" id="IPR046465">
    <property type="entry name" value="BORCS6_C"/>
</dbReference>
<evidence type="ECO:0000313" key="3">
    <source>
        <dbReference type="EMBL" id="KAK9874158.1"/>
    </source>
</evidence>
<protein>
    <recommendedName>
        <fullName evidence="2">BLOC-1-related complex subunit 6 C-terminal helix domain-containing protein</fullName>
    </recommendedName>
</protein>
<evidence type="ECO:0000256" key="1">
    <source>
        <dbReference type="SAM" id="MobiDB-lite"/>
    </source>
</evidence>
<dbReference type="InterPro" id="IPR019314">
    <property type="entry name" value="BORCS6"/>
</dbReference>
<dbReference type="AlphaFoldDB" id="A0AAW1U0E6"/>
<reference evidence="3 4" key="1">
    <citation type="submission" date="2023-03" db="EMBL/GenBank/DDBJ databases">
        <title>Genome insight into feeding habits of ladybird beetles.</title>
        <authorList>
            <person name="Li H.-S."/>
            <person name="Huang Y.-H."/>
            <person name="Pang H."/>
        </authorList>
    </citation>
    <scope>NUCLEOTIDE SEQUENCE [LARGE SCALE GENOMIC DNA]</scope>
    <source>
        <strain evidence="3">SYSU_2023b</strain>
        <tissue evidence="3">Whole body</tissue>
    </source>
</reference>
<accession>A0AAW1U0E6</accession>
<dbReference type="Proteomes" id="UP001431783">
    <property type="component" value="Unassembled WGS sequence"/>
</dbReference>
<dbReference type="GO" id="GO:0032418">
    <property type="term" value="P:lysosome localization"/>
    <property type="evidence" value="ECO:0007669"/>
    <property type="project" value="TreeGrafter"/>
</dbReference>
<name>A0AAW1U0E6_9CUCU</name>
<sequence length="249" mass="27777">MESEKPPIEQPSVPHRKDEICFPDNEDIDDEISTQMTQSYSEISFKSEASQGEDSSLAPVESIPLAEQMLQRPASLSYDRNLSLTKSLNLDGTIHREGNMTHFVTDNLEYKIKLSSPVSKKGDTPSSSSKGSTPISLYRHNMLPQVGLLDLGLLQDLEYEAQRMATSIDSLTENLCEILQSISSLTAQNVDVYKDAVIKMSEAMDSNIKSMYTMMAKAEEVTIAMKSVQGYAQRISDIKRLVDLFESHL</sequence>
<dbReference type="PANTHER" id="PTHR13440:SF7">
    <property type="entry name" value="BLOC-1 RELATED COMPLEX SUBUNIT 6"/>
    <property type="match status" value="1"/>
</dbReference>
<dbReference type="PANTHER" id="PTHR13440">
    <property type="entry name" value="BLOC-1 RELATED COMPLEX SUBUNIT 6"/>
    <property type="match status" value="1"/>
</dbReference>
<dbReference type="Pfam" id="PF10157">
    <property type="entry name" value="BORCS6"/>
    <property type="match status" value="1"/>
</dbReference>
<evidence type="ECO:0000313" key="4">
    <source>
        <dbReference type="Proteomes" id="UP001431783"/>
    </source>
</evidence>
<feature type="region of interest" description="Disordered" evidence="1">
    <location>
        <begin position="1"/>
        <end position="59"/>
    </location>
</feature>
<dbReference type="GO" id="GO:0099078">
    <property type="term" value="C:BORC complex"/>
    <property type="evidence" value="ECO:0007669"/>
    <property type="project" value="TreeGrafter"/>
</dbReference>
<evidence type="ECO:0000259" key="2">
    <source>
        <dbReference type="Pfam" id="PF10157"/>
    </source>
</evidence>
<feature type="domain" description="BLOC-1-related complex subunit 6 C-terminal helix" evidence="2">
    <location>
        <begin position="149"/>
        <end position="246"/>
    </location>
</feature>
<proteinExistence type="predicted"/>
<keyword evidence="4" id="KW-1185">Reference proteome</keyword>
<organism evidence="3 4">
    <name type="scientific">Henosepilachna vigintioctopunctata</name>
    <dbReference type="NCBI Taxonomy" id="420089"/>
    <lineage>
        <taxon>Eukaryota</taxon>
        <taxon>Metazoa</taxon>
        <taxon>Ecdysozoa</taxon>
        <taxon>Arthropoda</taxon>
        <taxon>Hexapoda</taxon>
        <taxon>Insecta</taxon>
        <taxon>Pterygota</taxon>
        <taxon>Neoptera</taxon>
        <taxon>Endopterygota</taxon>
        <taxon>Coleoptera</taxon>
        <taxon>Polyphaga</taxon>
        <taxon>Cucujiformia</taxon>
        <taxon>Coccinelloidea</taxon>
        <taxon>Coccinellidae</taxon>
        <taxon>Epilachninae</taxon>
        <taxon>Epilachnini</taxon>
        <taxon>Henosepilachna</taxon>
    </lineage>
</organism>
<feature type="compositionally biased region" description="Polar residues" evidence="1">
    <location>
        <begin position="33"/>
        <end position="54"/>
    </location>
</feature>
<gene>
    <name evidence="3" type="ORF">WA026_002514</name>
</gene>